<feature type="domain" description="STAS" evidence="1">
    <location>
        <begin position="14"/>
        <end position="98"/>
    </location>
</feature>
<organism evidence="2 3">
    <name type="scientific">Pantoea ananatis (strain AJ13355)</name>
    <dbReference type="NCBI Taxonomy" id="932677"/>
    <lineage>
        <taxon>Bacteria</taxon>
        <taxon>Pseudomonadati</taxon>
        <taxon>Pseudomonadota</taxon>
        <taxon>Gammaproteobacteria</taxon>
        <taxon>Enterobacterales</taxon>
        <taxon>Erwiniaceae</taxon>
        <taxon>Pantoea</taxon>
    </lineage>
</organism>
<dbReference type="OrthoDB" id="5687860at2"/>
<evidence type="ECO:0000259" key="1">
    <source>
        <dbReference type="PROSITE" id="PS50801"/>
    </source>
</evidence>
<dbReference type="PANTHER" id="PTHR35849:SF1">
    <property type="entry name" value="INTERMEMBRANE PHOSPHOLIPID TRANSPORT SYSTEM BINDING PROTEIN MLAB"/>
    <property type="match status" value="1"/>
</dbReference>
<dbReference type="InterPro" id="IPR058548">
    <property type="entry name" value="MlaB-like_STAS"/>
</dbReference>
<dbReference type="GeneID" id="57269808"/>
<gene>
    <name evidence="2" type="primary">yrbB</name>
    <name evidence="2" type="ordered locus">PAJ_3584</name>
</gene>
<dbReference type="EMBL" id="AP012032">
    <property type="protein sequence ID" value="BAK13663.1"/>
    <property type="molecule type" value="Genomic_DNA"/>
</dbReference>
<dbReference type="PROSITE" id="PS50801">
    <property type="entry name" value="STAS"/>
    <property type="match status" value="1"/>
</dbReference>
<dbReference type="PANTHER" id="PTHR35849">
    <property type="entry name" value="BLR2341 PROTEIN"/>
    <property type="match status" value="1"/>
</dbReference>
<dbReference type="KEGG" id="paj:PAJ_3584"/>
<reference evidence="3" key="1">
    <citation type="journal article" date="2012" name="Appl. Microbiol. Biotechnol.">
        <title>The complete genome sequence of Pantoea ananatis AJ13355, an organism with great biotechnological potential.</title>
        <authorList>
            <person name="Hara Y."/>
            <person name="Kadotani N."/>
            <person name="Izui H."/>
            <person name="Katashkina J.I."/>
            <person name="Kuvaeva T.M."/>
            <person name="Andreeva I.G."/>
            <person name="Golubeva L.I."/>
            <person name="Malko D.B."/>
            <person name="Makeev V.J."/>
            <person name="Mashko S.V."/>
            <person name="Kozlov Y.I."/>
        </authorList>
    </citation>
    <scope>NUCLEOTIDE SEQUENCE [LARGE SCALE GENOMIC DNA]</scope>
    <source>
        <strain evidence="3">AJ13355</strain>
    </source>
</reference>
<dbReference type="Gene3D" id="3.30.750.24">
    <property type="entry name" value="STAS domain"/>
    <property type="match status" value="1"/>
</dbReference>
<dbReference type="Proteomes" id="UP000006690">
    <property type="component" value="Chromosome"/>
</dbReference>
<dbReference type="AlphaFoldDB" id="A0A0H3L6V1"/>
<dbReference type="HOGENOM" id="CLU_115403_13_4_6"/>
<dbReference type="RefSeq" id="WP_013024334.1">
    <property type="nucleotide sequence ID" value="NC_017531.2"/>
</dbReference>
<sequence length="98" mass="10927">MQASLHWSREANTLRLEGELDRDTLLSLWEQREALVNAVELIDVSALQRVDSSGLALLVHLREITSQQGGSLRFVGIGDKLQSLITLYNLQQIIVSAD</sequence>
<dbReference type="InterPro" id="IPR036513">
    <property type="entry name" value="STAS_dom_sf"/>
</dbReference>
<evidence type="ECO:0000313" key="2">
    <source>
        <dbReference type="EMBL" id="BAK13663.1"/>
    </source>
</evidence>
<dbReference type="InterPro" id="IPR002645">
    <property type="entry name" value="STAS_dom"/>
</dbReference>
<evidence type="ECO:0000313" key="3">
    <source>
        <dbReference type="Proteomes" id="UP000006690"/>
    </source>
</evidence>
<proteinExistence type="predicted"/>
<name>A0A0H3L6V1_PANAA</name>
<dbReference type="NCBIfam" id="NF033618">
    <property type="entry name" value="mlaB_1"/>
    <property type="match status" value="1"/>
</dbReference>
<dbReference type="eggNOG" id="COG3113">
    <property type="taxonomic scope" value="Bacteria"/>
</dbReference>
<dbReference type="SUPFAM" id="SSF52091">
    <property type="entry name" value="SpoIIaa-like"/>
    <property type="match status" value="1"/>
</dbReference>
<dbReference type="PATRIC" id="fig|553.3.peg.3896"/>
<protein>
    <submittedName>
        <fullName evidence="2">Anti-sigma factor antagonist YrbB</fullName>
    </submittedName>
</protein>
<accession>A0A0H3L6V1</accession>
<dbReference type="Pfam" id="PF13466">
    <property type="entry name" value="STAS_2"/>
    <property type="match status" value="1"/>
</dbReference>
<dbReference type="InterPro" id="IPR052746">
    <property type="entry name" value="MlaB_ABC_Transporter"/>
</dbReference>
<dbReference type="CDD" id="cd07043">
    <property type="entry name" value="STAS_anti-anti-sigma_factors"/>
    <property type="match status" value="1"/>
</dbReference>
<dbReference type="InterPro" id="IPR049743">
    <property type="entry name" value="MlaB"/>
</dbReference>